<reference evidence="2 3" key="1">
    <citation type="submission" date="2020-12" db="EMBL/GenBank/DDBJ databases">
        <title>FDA dAtabase for Regulatory Grade micrObial Sequences (FDA-ARGOS): Supporting development and validation of Infectious Disease Dx tests.</title>
        <authorList>
            <person name="Sproer C."/>
            <person name="Gronow S."/>
            <person name="Severitt S."/>
            <person name="Schroder I."/>
            <person name="Tallon L."/>
            <person name="Sadzewicz L."/>
            <person name="Zhao X."/>
            <person name="Boylan J."/>
            <person name="Ott S."/>
            <person name="Bowen H."/>
            <person name="Vavikolanu K."/>
            <person name="Mehta A."/>
            <person name="Aluvathingal J."/>
            <person name="Nadendla S."/>
            <person name="Lowell S."/>
            <person name="Myers T."/>
            <person name="Yan Y."/>
            <person name="Sichtig H."/>
        </authorList>
    </citation>
    <scope>NUCLEOTIDE SEQUENCE [LARGE SCALE GENOMIC DNA]</scope>
    <source>
        <strain evidence="2 3">FDAARGOS_909</strain>
    </source>
</reference>
<dbReference type="EMBL" id="CP065668">
    <property type="protein sequence ID" value="QPS10078.1"/>
    <property type="molecule type" value="Genomic_DNA"/>
</dbReference>
<dbReference type="AlphaFoldDB" id="A0A7T2W190"/>
<evidence type="ECO:0000313" key="2">
    <source>
        <dbReference type="EMBL" id="QPS10078.1"/>
    </source>
</evidence>
<proteinExistence type="predicted"/>
<name>A0A7T2W190_DELAC</name>
<accession>A0A7T2W190</accession>
<sequence length="872" mass="92747">MNPPPVSVAALQACLVQAVRGSEALILRLLQRTAHAMEQADQPGPGLPRRAEIPEALELLARHRAPMLKGYGRALLECFGQSGGAAAWPPVPGMSGVPGVPGVPGATDFASLSLLDDSVLQSQLAHQRLLQHVAPQVEIALAELDALVSAVQGLDRVQPERNPLRPHSYVQALQRVIDDTGVDPGCAACWLGFMREHLGALLVSEYGHIAQSLRDQGVQPAAYGLAPVQAPSPDAGRRHSDLPGQSRWRAPSHYGDAVAQSRAYGSFGQQAQEDELTRRLVAALLSDPRWMDSHREAPASAPSSMLALAHPSAYSVPGQFASAMDGTSRLQTTAWQGSETAPTVLAALPEGWTSLSCMALESVQHHSAQLEQLMQALQPPEQQEPAPGVRADDGAALHTLQRMMRFMAADTRLLPSVQRTVGRLEPLLQQLVVQDPRFFEDRSHPARQLLDELTARSLWFDSESAPGYGQFLQVADSAAMRLAALQRADASAFATVLQQLRDGWGGSGMQPVGPGEVPEGGTVTGPVSAALRHVERRGVDPRWPETAMPRAEQIAAAIRRLPSAQGVPDDILEFATGPWAEVIASVQEPVDGSEARDPGGYLALVPSLLWSVSAHAGRDTDRLVALAPRLQARLRAGLRSVGRTEEEIQAFAARLAGLHQDALDAGVVRQPIESVDIYLDSVPPTIYGSDSVLASLSSSTGAATLGQTTPGSLAARLPQSLFGVAASMPVPLDAQQPMADDIGALTAQDLELPEALQDELPATRAAEAPQAFAGLAAQAALAGGDTAPTPTEPAEPALSLEPPQGSPGVSEDWALGTWVELSNARQCIRTQLTWVSPQQTLFLFTATDGSTQSMTRRMRDKLLAQGQLRRVD</sequence>
<gene>
    <name evidence="2" type="ORF">I6G66_08775</name>
</gene>
<protein>
    <submittedName>
        <fullName evidence="2">DUF1631 family protein</fullName>
    </submittedName>
</protein>
<dbReference type="InterPro" id="IPR012434">
    <property type="entry name" value="DUF1631"/>
</dbReference>
<organism evidence="2 3">
    <name type="scientific">Delftia acidovorans</name>
    <name type="common">Pseudomonas acidovorans</name>
    <name type="synonym">Comamonas acidovorans</name>
    <dbReference type="NCBI Taxonomy" id="80866"/>
    <lineage>
        <taxon>Bacteria</taxon>
        <taxon>Pseudomonadati</taxon>
        <taxon>Pseudomonadota</taxon>
        <taxon>Betaproteobacteria</taxon>
        <taxon>Burkholderiales</taxon>
        <taxon>Comamonadaceae</taxon>
        <taxon>Delftia</taxon>
    </lineage>
</organism>
<evidence type="ECO:0000313" key="3">
    <source>
        <dbReference type="Proteomes" id="UP000594778"/>
    </source>
</evidence>
<dbReference type="Proteomes" id="UP000594778">
    <property type="component" value="Chromosome"/>
</dbReference>
<feature type="region of interest" description="Disordered" evidence="1">
    <location>
        <begin position="780"/>
        <end position="809"/>
    </location>
</feature>
<feature type="region of interest" description="Disordered" evidence="1">
    <location>
        <begin position="228"/>
        <end position="250"/>
    </location>
</feature>
<evidence type="ECO:0000256" key="1">
    <source>
        <dbReference type="SAM" id="MobiDB-lite"/>
    </source>
</evidence>
<dbReference type="Pfam" id="PF07793">
    <property type="entry name" value="DUF1631"/>
    <property type="match status" value="2"/>
</dbReference>
<dbReference type="RefSeq" id="WP_197956732.1">
    <property type="nucleotide sequence ID" value="NZ_CP065668.1"/>
</dbReference>
<feature type="compositionally biased region" description="Low complexity" evidence="1">
    <location>
        <begin position="780"/>
        <end position="803"/>
    </location>
</feature>